<proteinExistence type="predicted"/>
<accession>A0A1R1X5A5</accession>
<evidence type="ECO:0000313" key="2">
    <source>
        <dbReference type="Proteomes" id="UP000187429"/>
    </source>
</evidence>
<feature type="non-terminal residue" evidence="1">
    <location>
        <position position="32"/>
    </location>
</feature>
<name>A0A1R1X5A5_9FUNG</name>
<comment type="caution">
    <text evidence="1">The sequence shown here is derived from an EMBL/GenBank/DDBJ whole genome shotgun (WGS) entry which is preliminary data.</text>
</comment>
<dbReference type="Proteomes" id="UP000187429">
    <property type="component" value="Unassembled WGS sequence"/>
</dbReference>
<dbReference type="EMBL" id="LSSM01006925">
    <property type="protein sequence ID" value="OMJ09757.1"/>
    <property type="molecule type" value="Genomic_DNA"/>
</dbReference>
<dbReference type="OrthoDB" id="10293475at2759"/>
<reference evidence="2" key="1">
    <citation type="submission" date="2017-01" db="EMBL/GenBank/DDBJ databases">
        <authorList>
            <person name="Wang Y."/>
            <person name="White M."/>
            <person name="Kvist S."/>
            <person name="Moncalvo J.-M."/>
        </authorList>
    </citation>
    <scope>NUCLEOTIDE SEQUENCE [LARGE SCALE GENOMIC DNA]</scope>
    <source>
        <strain evidence="2">ID-206-W2</strain>
    </source>
</reference>
<evidence type="ECO:0000313" key="1">
    <source>
        <dbReference type="EMBL" id="OMJ09757.1"/>
    </source>
</evidence>
<gene>
    <name evidence="1" type="ORF">AYI69_g10525</name>
</gene>
<dbReference type="AlphaFoldDB" id="A0A1R1X5A5"/>
<protein>
    <submittedName>
        <fullName evidence="1">Uncharacterized protein</fullName>
    </submittedName>
</protein>
<keyword evidence="2" id="KW-1185">Reference proteome</keyword>
<sequence>MNSEEKINILLDEIQKLKDENARLTAVQATAP</sequence>
<organism evidence="1 2">
    <name type="scientific">Smittium culicis</name>
    <dbReference type="NCBI Taxonomy" id="133412"/>
    <lineage>
        <taxon>Eukaryota</taxon>
        <taxon>Fungi</taxon>
        <taxon>Fungi incertae sedis</taxon>
        <taxon>Zoopagomycota</taxon>
        <taxon>Kickxellomycotina</taxon>
        <taxon>Harpellomycetes</taxon>
        <taxon>Harpellales</taxon>
        <taxon>Legeriomycetaceae</taxon>
        <taxon>Smittium</taxon>
    </lineage>
</organism>